<protein>
    <submittedName>
        <fullName evidence="2">Uncharacterized protein</fullName>
    </submittedName>
</protein>
<sequence>MPRPTPRLLPQTVPHPLRERLRALPKGIDARLAARLDGGADVVAFLRAEADVHGLADEVGDDRLDRRDHGLFQRLDDRLDQGLLELVEDPSDDQPGDLGGAEAGDLGQAEGEGCGGVGGDDLDRQGDQLGDHRPLGDLHDDGAGVQNGRDEERGFGGAAKIAVASATATVEFLVRLDELVDRFTGVVRGDLARGAVRPGVEPLDLLAELPPLGGAVSELVLVRRRPLVAQHLENPLELVRQHHRHSRKHPRRTARPYSSLTSQGNSHRSTAVRKAYGLTCR</sequence>
<keyword evidence="3" id="KW-1185">Reference proteome</keyword>
<feature type="compositionally biased region" description="Polar residues" evidence="1">
    <location>
        <begin position="256"/>
        <end position="269"/>
    </location>
</feature>
<feature type="region of interest" description="Disordered" evidence="1">
    <location>
        <begin position="240"/>
        <end position="281"/>
    </location>
</feature>
<dbReference type="RefSeq" id="WP_190076140.1">
    <property type="nucleotide sequence ID" value="NZ_BNBM01000036.1"/>
</dbReference>
<gene>
    <name evidence="2" type="ORF">ABT384_46265</name>
</gene>
<organism evidence="2 3">
    <name type="scientific">Streptomyces lanatus</name>
    <dbReference type="NCBI Taxonomy" id="66900"/>
    <lineage>
        <taxon>Bacteria</taxon>
        <taxon>Bacillati</taxon>
        <taxon>Actinomycetota</taxon>
        <taxon>Actinomycetes</taxon>
        <taxon>Kitasatosporales</taxon>
        <taxon>Streptomycetaceae</taxon>
        <taxon>Streptomyces</taxon>
    </lineage>
</organism>
<proteinExistence type="predicted"/>
<reference evidence="2 3" key="1">
    <citation type="submission" date="2024-06" db="EMBL/GenBank/DDBJ databases">
        <title>The Natural Products Discovery Center: Release of the First 8490 Sequenced Strains for Exploring Actinobacteria Biosynthetic Diversity.</title>
        <authorList>
            <person name="Kalkreuter E."/>
            <person name="Kautsar S.A."/>
            <person name="Yang D."/>
            <person name="Bader C.D."/>
            <person name="Teijaro C.N."/>
            <person name="Fluegel L."/>
            <person name="Davis C.M."/>
            <person name="Simpson J.R."/>
            <person name="Lauterbach L."/>
            <person name="Steele A.D."/>
            <person name="Gui C."/>
            <person name="Meng S."/>
            <person name="Li G."/>
            <person name="Viehrig K."/>
            <person name="Ye F."/>
            <person name="Su P."/>
            <person name="Kiefer A.F."/>
            <person name="Nichols A."/>
            <person name="Cepeda A.J."/>
            <person name="Yan W."/>
            <person name="Fan B."/>
            <person name="Jiang Y."/>
            <person name="Adhikari A."/>
            <person name="Zheng C.-J."/>
            <person name="Schuster L."/>
            <person name="Cowan T.M."/>
            <person name="Smanski M.J."/>
            <person name="Chevrette M.G."/>
            <person name="De Carvalho L.P.S."/>
            <person name="Shen B."/>
        </authorList>
    </citation>
    <scope>NUCLEOTIDE SEQUENCE [LARGE SCALE GENOMIC DNA]</scope>
    <source>
        <strain evidence="2 3">NPDC000155</strain>
    </source>
</reference>
<evidence type="ECO:0000313" key="2">
    <source>
        <dbReference type="EMBL" id="MER7379999.1"/>
    </source>
</evidence>
<feature type="compositionally biased region" description="Basic residues" evidence="1">
    <location>
        <begin position="241"/>
        <end position="254"/>
    </location>
</feature>
<comment type="caution">
    <text evidence="2">The sequence shown here is derived from an EMBL/GenBank/DDBJ whole genome shotgun (WGS) entry which is preliminary data.</text>
</comment>
<accession>A0ABV1Y844</accession>
<feature type="compositionally biased region" description="Gly residues" evidence="1">
    <location>
        <begin position="110"/>
        <end position="119"/>
    </location>
</feature>
<evidence type="ECO:0000256" key="1">
    <source>
        <dbReference type="SAM" id="MobiDB-lite"/>
    </source>
</evidence>
<evidence type="ECO:0000313" key="3">
    <source>
        <dbReference type="Proteomes" id="UP001486207"/>
    </source>
</evidence>
<feature type="compositionally biased region" description="Basic and acidic residues" evidence="1">
    <location>
        <begin position="121"/>
        <end position="151"/>
    </location>
</feature>
<dbReference type="Proteomes" id="UP001486207">
    <property type="component" value="Unassembled WGS sequence"/>
</dbReference>
<name>A0ABV1Y844_9ACTN</name>
<feature type="region of interest" description="Disordered" evidence="1">
    <location>
        <begin position="87"/>
        <end position="151"/>
    </location>
</feature>
<dbReference type="EMBL" id="JBEPFB010000047">
    <property type="protein sequence ID" value="MER7379999.1"/>
    <property type="molecule type" value="Genomic_DNA"/>
</dbReference>